<dbReference type="GO" id="GO:0016020">
    <property type="term" value="C:membrane"/>
    <property type="evidence" value="ECO:0007669"/>
    <property type="project" value="InterPro"/>
</dbReference>
<keyword evidence="5" id="KW-1133">Transmembrane helix</keyword>
<dbReference type="GO" id="GO:0007165">
    <property type="term" value="P:signal transduction"/>
    <property type="evidence" value="ECO:0007669"/>
    <property type="project" value="UniProtKB-KW"/>
</dbReference>
<evidence type="ECO:0000256" key="5">
    <source>
        <dbReference type="SAM" id="Phobius"/>
    </source>
</evidence>
<dbReference type="SUPFAM" id="SSF58104">
    <property type="entry name" value="Methyl-accepting chemotaxis protein (MCP) signaling domain"/>
    <property type="match status" value="1"/>
</dbReference>
<keyword evidence="5" id="KW-0812">Transmembrane</keyword>
<organism evidence="8 9">
    <name type="scientific">Alkalicella caledoniensis</name>
    <dbReference type="NCBI Taxonomy" id="2731377"/>
    <lineage>
        <taxon>Bacteria</taxon>
        <taxon>Bacillati</taxon>
        <taxon>Bacillota</taxon>
        <taxon>Clostridia</taxon>
        <taxon>Eubacteriales</taxon>
        <taxon>Proteinivoracaceae</taxon>
        <taxon>Alkalicella</taxon>
    </lineage>
</organism>
<dbReference type="KEGG" id="acae:HYG86_03840"/>
<dbReference type="Pfam" id="PF00015">
    <property type="entry name" value="MCPsignal"/>
    <property type="match status" value="1"/>
</dbReference>
<dbReference type="EMBL" id="CP058559">
    <property type="protein sequence ID" value="QNO13962.1"/>
    <property type="molecule type" value="Genomic_DNA"/>
</dbReference>
<reference evidence="8 9" key="1">
    <citation type="submission" date="2020-07" db="EMBL/GenBank/DDBJ databases">
        <title>Alkalicella. sp. LB2 genome.</title>
        <authorList>
            <person name="Postec A."/>
            <person name="Quemeneur M."/>
        </authorList>
    </citation>
    <scope>NUCLEOTIDE SEQUENCE [LARGE SCALE GENOMIC DNA]</scope>
    <source>
        <strain evidence="8 9">LB2</strain>
    </source>
</reference>
<evidence type="ECO:0000259" key="7">
    <source>
        <dbReference type="PROSITE" id="PS50885"/>
    </source>
</evidence>
<dbReference type="PANTHER" id="PTHR32089">
    <property type="entry name" value="METHYL-ACCEPTING CHEMOTAXIS PROTEIN MCPB"/>
    <property type="match status" value="1"/>
</dbReference>
<dbReference type="Pfam" id="PF00672">
    <property type="entry name" value="HAMP"/>
    <property type="match status" value="1"/>
</dbReference>
<evidence type="ECO:0000256" key="4">
    <source>
        <dbReference type="SAM" id="Coils"/>
    </source>
</evidence>
<feature type="domain" description="Methyl-accepting transducer" evidence="6">
    <location>
        <begin position="152"/>
        <end position="423"/>
    </location>
</feature>
<dbReference type="SMART" id="SM00283">
    <property type="entry name" value="MA"/>
    <property type="match status" value="1"/>
</dbReference>
<feature type="domain" description="HAMP" evidence="7">
    <location>
        <begin position="81"/>
        <end position="133"/>
    </location>
</feature>
<dbReference type="PROSITE" id="PS50885">
    <property type="entry name" value="HAMP"/>
    <property type="match status" value="1"/>
</dbReference>
<evidence type="ECO:0000256" key="1">
    <source>
        <dbReference type="ARBA" id="ARBA00023224"/>
    </source>
</evidence>
<gene>
    <name evidence="8" type="ORF">HYG86_03840</name>
</gene>
<dbReference type="InterPro" id="IPR003660">
    <property type="entry name" value="HAMP_dom"/>
</dbReference>
<keyword evidence="5" id="KW-0472">Membrane</keyword>
<dbReference type="InterPro" id="IPR004089">
    <property type="entry name" value="MCPsignal_dom"/>
</dbReference>
<keyword evidence="1 3" id="KW-0807">Transducer</keyword>
<comment type="similarity">
    <text evidence="2">Belongs to the methyl-accepting chemotaxis (MCP) protein family.</text>
</comment>
<evidence type="ECO:0000313" key="9">
    <source>
        <dbReference type="Proteomes" id="UP000516160"/>
    </source>
</evidence>
<protein>
    <submittedName>
        <fullName evidence="8">Methyl-accepting chemotaxis protein</fullName>
    </submittedName>
</protein>
<dbReference type="RefSeq" id="WP_213167625.1">
    <property type="nucleotide sequence ID" value="NZ_CP058559.1"/>
</dbReference>
<evidence type="ECO:0000256" key="3">
    <source>
        <dbReference type="PROSITE-ProRule" id="PRU00284"/>
    </source>
</evidence>
<name>A0A7G9W5K0_ALKCA</name>
<evidence type="ECO:0000256" key="2">
    <source>
        <dbReference type="ARBA" id="ARBA00029447"/>
    </source>
</evidence>
<dbReference type="AlphaFoldDB" id="A0A7G9W5K0"/>
<keyword evidence="4" id="KW-0175">Coiled coil</keyword>
<keyword evidence="9" id="KW-1185">Reference proteome</keyword>
<sequence>MGEKRSFFHRKIKRSLFFHFGLITFISTAVTAPLTVNLTRYLNSVIEEVEHIAYVGGALALLTNFLQSIVNLIMLLIFTYFLIFKPIKKLQNLMQKIATGDLNEDKEKYPKNILGDLAADVHKMMDRNRTLLSEVAALTEQLKKSSGTLSTGTKESNMASDHIAYLSQEMVDASNQQTVAIDQMTADITSAMEKLTDTNAITRTLEGQAMKTVEEIHDGERQLGGVVQDINSVKDSVNNLEENISELNKGIQQINEIVEMISNISNQTNLLALNAAIEAARAGEEGRGFAVVADEIRKLSEQTQSFTTEIQSKVEMLEERNTQTLEAMASSHISVQKGVQSVVDTEGKIKGMLGSTEEVIKLARNISMDVQNLHKQTLPLIDETKKISNISHNNVKSINEVAASLQQQSAQANEIENISKQLETYAEKLNKQLSNFKL</sequence>
<dbReference type="PROSITE" id="PS50111">
    <property type="entry name" value="CHEMOTAXIS_TRANSDUC_2"/>
    <property type="match status" value="1"/>
</dbReference>
<feature type="transmembrane region" description="Helical" evidence="5">
    <location>
        <begin position="55"/>
        <end position="84"/>
    </location>
</feature>
<proteinExistence type="inferred from homology"/>
<accession>A0A7G9W5K0</accession>
<feature type="coiled-coil region" evidence="4">
    <location>
        <begin position="230"/>
        <end position="257"/>
    </location>
</feature>
<dbReference type="CDD" id="cd06225">
    <property type="entry name" value="HAMP"/>
    <property type="match status" value="1"/>
</dbReference>
<evidence type="ECO:0000259" key="6">
    <source>
        <dbReference type="PROSITE" id="PS50111"/>
    </source>
</evidence>
<dbReference type="Proteomes" id="UP000516160">
    <property type="component" value="Chromosome"/>
</dbReference>
<dbReference type="PANTHER" id="PTHR32089:SF112">
    <property type="entry name" value="LYSOZYME-LIKE PROTEIN-RELATED"/>
    <property type="match status" value="1"/>
</dbReference>
<evidence type="ECO:0000313" key="8">
    <source>
        <dbReference type="EMBL" id="QNO13962.1"/>
    </source>
</evidence>
<dbReference type="Gene3D" id="1.10.287.950">
    <property type="entry name" value="Methyl-accepting chemotaxis protein"/>
    <property type="match status" value="1"/>
</dbReference>